<feature type="transmembrane region" description="Helical" evidence="1">
    <location>
        <begin position="146"/>
        <end position="164"/>
    </location>
</feature>
<protein>
    <submittedName>
        <fullName evidence="2">DUF1405 domain-containing protein</fullName>
    </submittedName>
</protein>
<feature type="transmembrane region" description="Helical" evidence="1">
    <location>
        <begin position="48"/>
        <end position="73"/>
    </location>
</feature>
<proteinExistence type="predicted"/>
<feature type="transmembrane region" description="Helical" evidence="1">
    <location>
        <begin position="120"/>
        <end position="139"/>
    </location>
</feature>
<dbReference type="PANTHER" id="PTHR40042">
    <property type="entry name" value="HYPOTHETICAL MEMBRANE SPANNING PROTEIN"/>
    <property type="match status" value="1"/>
</dbReference>
<keyword evidence="3" id="KW-1185">Reference proteome</keyword>
<dbReference type="PANTHER" id="PTHR40042:SF1">
    <property type="entry name" value="DUF1405 DOMAIN-CONTAINING PROTEIN"/>
    <property type="match status" value="1"/>
</dbReference>
<keyword evidence="1" id="KW-0472">Membrane</keyword>
<evidence type="ECO:0000313" key="2">
    <source>
        <dbReference type="EMBL" id="MFD2115938.1"/>
    </source>
</evidence>
<sequence>MNPFFLFNKMFLMNRSFLWLLFWINFLGTIYGYIWYGGQLAYTAITEPLWLLVFVPDSPTASLFFTITILFLLYPPSTRYKWITVVRQIVEGLAVVCSVKYGVWAVAIIFAGWFEGAPMYATDFMLIASHLGMAIEVLLYLRFMSVGKAGLLLATGWLLLNDTIDYTYGVYPNLPTQLHDNVSTVKWFTVTLSIISLFISLFVFKFKKRS</sequence>
<keyword evidence="1" id="KW-0812">Transmembrane</keyword>
<dbReference type="EMBL" id="JBHUHO010000029">
    <property type="protein sequence ID" value="MFD2115938.1"/>
    <property type="molecule type" value="Genomic_DNA"/>
</dbReference>
<dbReference type="Pfam" id="PF07187">
    <property type="entry name" value="DUF1405"/>
    <property type="match status" value="1"/>
</dbReference>
<feature type="transmembrane region" description="Helical" evidence="1">
    <location>
        <begin position="93"/>
        <end position="114"/>
    </location>
</feature>
<feature type="transmembrane region" description="Helical" evidence="1">
    <location>
        <begin position="184"/>
        <end position="204"/>
    </location>
</feature>
<feature type="transmembrane region" description="Helical" evidence="1">
    <location>
        <begin position="17"/>
        <end position="36"/>
    </location>
</feature>
<gene>
    <name evidence="2" type="ORF">ACFSJH_09405</name>
</gene>
<evidence type="ECO:0000313" key="3">
    <source>
        <dbReference type="Proteomes" id="UP001597362"/>
    </source>
</evidence>
<dbReference type="InterPro" id="IPR009845">
    <property type="entry name" value="DUF1405"/>
</dbReference>
<name>A0ABW4YJS8_9BACL</name>
<dbReference type="RefSeq" id="WP_377771611.1">
    <property type="nucleotide sequence ID" value="NZ_JBHUHO010000029.1"/>
</dbReference>
<reference evidence="3" key="1">
    <citation type="journal article" date="2019" name="Int. J. Syst. Evol. Microbiol.">
        <title>The Global Catalogue of Microorganisms (GCM) 10K type strain sequencing project: providing services to taxonomists for standard genome sequencing and annotation.</title>
        <authorList>
            <consortium name="The Broad Institute Genomics Platform"/>
            <consortium name="The Broad Institute Genome Sequencing Center for Infectious Disease"/>
            <person name="Wu L."/>
            <person name="Ma J."/>
        </authorList>
    </citation>
    <scope>NUCLEOTIDE SEQUENCE [LARGE SCALE GENOMIC DNA]</scope>
    <source>
        <strain evidence="3">GH52</strain>
    </source>
</reference>
<keyword evidence="1" id="KW-1133">Transmembrane helix</keyword>
<organism evidence="2 3">
    <name type="scientific">Paenibacillus yanchengensis</name>
    <dbReference type="NCBI Taxonomy" id="2035833"/>
    <lineage>
        <taxon>Bacteria</taxon>
        <taxon>Bacillati</taxon>
        <taxon>Bacillota</taxon>
        <taxon>Bacilli</taxon>
        <taxon>Bacillales</taxon>
        <taxon>Paenibacillaceae</taxon>
        <taxon>Paenibacillus</taxon>
    </lineage>
</organism>
<dbReference type="Proteomes" id="UP001597362">
    <property type="component" value="Unassembled WGS sequence"/>
</dbReference>
<evidence type="ECO:0000256" key="1">
    <source>
        <dbReference type="SAM" id="Phobius"/>
    </source>
</evidence>
<comment type="caution">
    <text evidence="2">The sequence shown here is derived from an EMBL/GenBank/DDBJ whole genome shotgun (WGS) entry which is preliminary data.</text>
</comment>
<accession>A0ABW4YJS8</accession>